<organism evidence="3 4">
    <name type="scientific">Archangium lansingense</name>
    <dbReference type="NCBI Taxonomy" id="2995310"/>
    <lineage>
        <taxon>Bacteria</taxon>
        <taxon>Pseudomonadati</taxon>
        <taxon>Myxococcota</taxon>
        <taxon>Myxococcia</taxon>
        <taxon>Myxococcales</taxon>
        <taxon>Cystobacterineae</taxon>
        <taxon>Archangiaceae</taxon>
        <taxon>Archangium</taxon>
    </lineage>
</organism>
<reference evidence="3 4" key="1">
    <citation type="submission" date="2022-11" db="EMBL/GenBank/DDBJ databases">
        <title>Minimal conservation of predation-associated metabolite biosynthetic gene clusters underscores biosynthetic potential of Myxococcota including descriptions for ten novel species: Archangium lansinium sp. nov., Myxococcus landrumus sp. nov., Nannocystis bai.</title>
        <authorList>
            <person name="Ahearne A."/>
            <person name="Stevens C."/>
            <person name="Phillips K."/>
        </authorList>
    </citation>
    <scope>NUCLEOTIDE SEQUENCE [LARGE SCALE GENOMIC DNA]</scope>
    <source>
        <strain evidence="3 4">MIWBW</strain>
    </source>
</reference>
<evidence type="ECO:0000313" key="4">
    <source>
        <dbReference type="Proteomes" id="UP001207654"/>
    </source>
</evidence>
<name>A0ABT4ANX9_9BACT</name>
<proteinExistence type="predicted"/>
<protein>
    <submittedName>
        <fullName evidence="3">Uncharacterized protein</fullName>
    </submittedName>
</protein>
<dbReference type="RefSeq" id="WP_267541899.1">
    <property type="nucleotide sequence ID" value="NZ_JAPNKA010000001.1"/>
</dbReference>
<keyword evidence="2" id="KW-1133">Transmembrane helix</keyword>
<keyword evidence="2" id="KW-0472">Membrane</keyword>
<dbReference type="Proteomes" id="UP001207654">
    <property type="component" value="Unassembled WGS sequence"/>
</dbReference>
<evidence type="ECO:0000313" key="3">
    <source>
        <dbReference type="EMBL" id="MCY1083365.1"/>
    </source>
</evidence>
<comment type="caution">
    <text evidence="3">The sequence shown here is derived from an EMBL/GenBank/DDBJ whole genome shotgun (WGS) entry which is preliminary data.</text>
</comment>
<evidence type="ECO:0000256" key="2">
    <source>
        <dbReference type="SAM" id="Phobius"/>
    </source>
</evidence>
<gene>
    <name evidence="3" type="ORF">OV287_53910</name>
</gene>
<dbReference type="EMBL" id="JAPNKA010000001">
    <property type="protein sequence ID" value="MCY1083365.1"/>
    <property type="molecule type" value="Genomic_DNA"/>
</dbReference>
<keyword evidence="2" id="KW-0812">Transmembrane</keyword>
<sequence length="244" mass="26720">MERKSESGWEESEQLGPYQLHEQVPQDELRRGELFRATHETSGATALVFKPAAEDGAVPLTDWRVRCISSKSPGYVALEVEHSPWSVAPDRHSVETLMCMFEDVRDGVKRMDRALGDSDEPRHWRRLGLVLAGAAVLVVALLPVTLSPVTEARRRDSTREAWATDVHMDPVPVRSGEAPRPVKNQKRAPCAAGLEREVSGVCWIATEHAPPKCPPQTVAYGGKCLLPVATPRPVPASVDGGVAR</sequence>
<evidence type="ECO:0000256" key="1">
    <source>
        <dbReference type="SAM" id="MobiDB-lite"/>
    </source>
</evidence>
<feature type="region of interest" description="Disordered" evidence="1">
    <location>
        <begin position="1"/>
        <end position="23"/>
    </location>
</feature>
<accession>A0ABT4ANX9</accession>
<keyword evidence="4" id="KW-1185">Reference proteome</keyword>
<feature type="transmembrane region" description="Helical" evidence="2">
    <location>
        <begin position="127"/>
        <end position="146"/>
    </location>
</feature>